<accession>H6U325</accession>
<evidence type="ECO:0000256" key="13">
    <source>
        <dbReference type="ARBA" id="ARBA00022989"/>
    </source>
</evidence>
<evidence type="ECO:0000256" key="2">
    <source>
        <dbReference type="ARBA" id="ARBA00004252"/>
    </source>
</evidence>
<keyword evidence="17" id="KW-1160">Virus entry into host cell</keyword>
<keyword evidence="6" id="KW-0945">Host-virus interaction</keyword>
<dbReference type="Pfam" id="PF03557">
    <property type="entry name" value="Bunya_G1"/>
    <property type="match status" value="1"/>
</dbReference>
<evidence type="ECO:0000256" key="8">
    <source>
        <dbReference type="ARBA" id="ARBA00022729"/>
    </source>
</evidence>
<evidence type="ECO:0000313" key="22">
    <source>
        <dbReference type="EMBL" id="AEZ35259.1"/>
    </source>
</evidence>
<dbReference type="GO" id="GO:0044167">
    <property type="term" value="C:host cell endoplasmic reticulum membrane"/>
    <property type="evidence" value="ECO:0007669"/>
    <property type="project" value="UniProtKB-SubCell"/>
</dbReference>
<dbReference type="NCBIfam" id="TIGR04210">
    <property type="entry name" value="bunya_NSm"/>
    <property type="match status" value="1"/>
</dbReference>
<evidence type="ECO:0000256" key="9">
    <source>
        <dbReference type="ARBA" id="ARBA00022804"/>
    </source>
</evidence>
<evidence type="ECO:0000256" key="18">
    <source>
        <dbReference type="ARBA" id="ARBA00031199"/>
    </source>
</evidence>
<keyword evidence="23" id="KW-1185">Reference proteome</keyword>
<protein>
    <recommendedName>
        <fullName evidence="5">Envelopment polyprotein</fullName>
    </recommendedName>
    <alternativeName>
        <fullName evidence="18">M polyprotein</fullName>
    </alternativeName>
</protein>
<evidence type="ECO:0000256" key="15">
    <source>
        <dbReference type="ARBA" id="ARBA00023180"/>
    </source>
</evidence>
<evidence type="ECO:0000259" key="21">
    <source>
        <dbReference type="Pfam" id="PF03563"/>
    </source>
</evidence>
<evidence type="ECO:0000256" key="19">
    <source>
        <dbReference type="SAM" id="Phobius"/>
    </source>
</evidence>
<evidence type="ECO:0000256" key="1">
    <source>
        <dbReference type="ARBA" id="ARBA00004244"/>
    </source>
</evidence>
<dbReference type="InterPro" id="IPR005168">
    <property type="entry name" value="Bunya_G2"/>
</dbReference>
<dbReference type="GO" id="GO:0055036">
    <property type="term" value="C:virion membrane"/>
    <property type="evidence" value="ECO:0007669"/>
    <property type="project" value="UniProtKB-SubCell"/>
</dbReference>
<keyword evidence="11" id="KW-0946">Virion</keyword>
<evidence type="ECO:0000259" key="20">
    <source>
        <dbReference type="Pfam" id="PF03557"/>
    </source>
</evidence>
<dbReference type="Pfam" id="PF03563">
    <property type="entry name" value="Bunya_G2"/>
    <property type="match status" value="1"/>
</dbReference>
<dbReference type="GO" id="GO:0019062">
    <property type="term" value="P:virion attachment to host cell"/>
    <property type="evidence" value="ECO:0007669"/>
    <property type="project" value="UniProtKB-KW"/>
</dbReference>
<evidence type="ECO:0000256" key="4">
    <source>
        <dbReference type="ARBA" id="ARBA00004563"/>
    </source>
</evidence>
<dbReference type="Proteomes" id="UP000110725">
    <property type="component" value="Genome"/>
</dbReference>
<evidence type="ECO:0000256" key="10">
    <source>
        <dbReference type="ARBA" id="ARBA00022812"/>
    </source>
</evidence>
<feature type="transmembrane region" description="Helical" evidence="19">
    <location>
        <begin position="454"/>
        <end position="473"/>
    </location>
</feature>
<keyword evidence="9" id="KW-1161">Viral attachment to host cell</keyword>
<keyword evidence="16" id="KW-1038">Host endoplasmic reticulum</keyword>
<dbReference type="PIRSF" id="PIRSF003944">
    <property type="entry name" value="M_poly_OrthobunV"/>
    <property type="match status" value="1"/>
</dbReference>
<reference evidence="22 23" key="1">
    <citation type="journal article" date="2012" name="J. Gen. Virol.">
        <title>Genetic characterization of the Wyeomyia group of orthobunyaviruses and their phylogenetic relationships.</title>
        <authorList>
            <person name="Chowdhary R."/>
            <person name="Street C."/>
            <person name="Travassos da Rosa A."/>
            <person name="Nunes M."/>
            <person name="Tee K.K."/>
            <person name="Hutchison S.K."/>
            <person name="Vasconcelos P.F."/>
            <person name="Tesh R."/>
            <person name="Lipkin W.I."/>
            <person name="Briese T."/>
        </authorList>
    </citation>
    <scope>NUCLEOTIDE SEQUENCE [LARGE SCALE GENOMIC DNA]</scope>
    <source>
        <strain evidence="22">BeAn314206</strain>
    </source>
</reference>
<keyword evidence="15" id="KW-0325">Glycoprotein</keyword>
<dbReference type="GO" id="GO:0046718">
    <property type="term" value="P:symbiont entry into host cell"/>
    <property type="evidence" value="ECO:0007669"/>
    <property type="project" value="UniProtKB-KW"/>
</dbReference>
<name>H6U325_9VIRU</name>
<feature type="transmembrane region" description="Helical" evidence="19">
    <location>
        <begin position="205"/>
        <end position="222"/>
    </location>
</feature>
<evidence type="ECO:0000256" key="14">
    <source>
        <dbReference type="ARBA" id="ARBA00023136"/>
    </source>
</evidence>
<evidence type="ECO:0000313" key="23">
    <source>
        <dbReference type="Proteomes" id="UP000110725"/>
    </source>
</evidence>
<evidence type="ECO:0000256" key="12">
    <source>
        <dbReference type="ARBA" id="ARBA00022870"/>
    </source>
</evidence>
<proteinExistence type="predicted"/>
<keyword evidence="10" id="KW-1040">Host Golgi apparatus</keyword>
<dbReference type="InterPro" id="IPR005167">
    <property type="entry name" value="Bunya_G1"/>
</dbReference>
<dbReference type="RefSeq" id="YP_009666892.1">
    <property type="nucleotide sequence ID" value="NC_043567.1"/>
</dbReference>
<evidence type="ECO:0000256" key="3">
    <source>
        <dbReference type="ARBA" id="ARBA00004482"/>
    </source>
</evidence>
<feature type="transmembrane region" description="Helical" evidence="19">
    <location>
        <begin position="229"/>
        <end position="246"/>
    </location>
</feature>
<dbReference type="GeneID" id="41324440"/>
<feature type="domain" description="Bunyavirus glycoprotein G2" evidence="21">
    <location>
        <begin position="21"/>
        <end position="301"/>
    </location>
</feature>
<keyword evidence="14 19" id="KW-0472">Membrane</keyword>
<dbReference type="GO" id="GO:0044178">
    <property type="term" value="C:host cell Golgi membrane"/>
    <property type="evidence" value="ECO:0007669"/>
    <property type="project" value="UniProtKB-SubCell"/>
</dbReference>
<feature type="transmembrane region" description="Helical" evidence="19">
    <location>
        <begin position="362"/>
        <end position="385"/>
    </location>
</feature>
<evidence type="ECO:0000256" key="7">
    <source>
        <dbReference type="ARBA" id="ARBA00022692"/>
    </source>
</evidence>
<dbReference type="EMBL" id="JN572066">
    <property type="protein sequence ID" value="AEZ35259.1"/>
    <property type="molecule type" value="Viral_cRNA"/>
</dbReference>
<dbReference type="KEGG" id="vg:41324440"/>
<feature type="domain" description="Bunyavirus glycoprotein G1" evidence="20">
    <location>
        <begin position="505"/>
        <end position="1358"/>
    </location>
</feature>
<feature type="transmembrane region" description="Helical" evidence="19">
    <location>
        <begin position="311"/>
        <end position="328"/>
    </location>
</feature>
<dbReference type="InterPro" id="IPR014413">
    <property type="entry name" value="M_poly_OrthobunV"/>
</dbReference>
<organism evidence="22 23">
    <name type="scientific">Iaco virus</name>
    <dbReference type="NCBI Taxonomy" id="273356"/>
    <lineage>
        <taxon>Viruses</taxon>
        <taxon>Riboviria</taxon>
        <taxon>Orthornavirae</taxon>
        <taxon>Negarnaviricota</taxon>
        <taxon>Polyploviricotina</taxon>
        <taxon>Bunyaviricetes</taxon>
        <taxon>Elliovirales</taxon>
        <taxon>Peribunyaviridae</taxon>
        <taxon>Orthobunyavirus</taxon>
        <taxon>Orthobunyavirus iacoense</taxon>
    </lineage>
</organism>
<keyword evidence="8" id="KW-0732">Signal</keyword>
<evidence type="ECO:0000256" key="16">
    <source>
        <dbReference type="ARBA" id="ARBA00023184"/>
    </source>
</evidence>
<dbReference type="GO" id="GO:0044003">
    <property type="term" value="P:symbiont-mediated perturbation of host process"/>
    <property type="evidence" value="ECO:0007669"/>
    <property type="project" value="InterPro"/>
</dbReference>
<evidence type="ECO:0000256" key="6">
    <source>
        <dbReference type="ARBA" id="ARBA00022581"/>
    </source>
</evidence>
<comment type="subcellular location">
    <subcellularLocation>
        <location evidence="2">Host Golgi apparatus membrane</location>
        <topology evidence="2">Multi-pass membrane protein</topology>
    </subcellularLocation>
    <subcellularLocation>
        <location evidence="1">Host Golgi apparatus membrane</location>
        <topology evidence="1">Single-pass type I membrane protein</topology>
    </subcellularLocation>
    <subcellularLocation>
        <location evidence="3">Host endoplasmic reticulum membrane</location>
        <topology evidence="3">Single-pass type I membrane protein</topology>
    </subcellularLocation>
    <subcellularLocation>
        <location evidence="4">Virion membrane</location>
        <topology evidence="4">Single-pass type I membrane protein</topology>
    </subcellularLocation>
</comment>
<evidence type="ECO:0000256" key="11">
    <source>
        <dbReference type="ARBA" id="ARBA00022844"/>
    </source>
</evidence>
<sequence>MRVIALFHLVMVITANPVFHRCFQGGQLILEKKSHVSMSEFCLKDDVSMVKSVVEYEKTNNSIVGTNKVYRQWVVSDWKLCHPIKAEGGGINIIEVEKDLTIKSNTYICTTDCTITVDKENAQIIFQTSKLNHFEVTGTTLSTGWFKTKAAVTLDQTCEHIRVSCGKKSIQFHACFRQHMTCVRFLHRSLLPGSMANSICQNVELIIIIVLTLLIFIVLNIIAKTYICYLMLPIFMPIAYIYGWIYNRSCKKCVNCGLAYHPFSNCGSHCVCGAIFQTSDRMRMHRESGLCSGFKSLRVARVLCKSKSSSLVIAILSSLLILSFVTPIEGLDLEEKKYSLSDLPDIYTKELNTLSEKIAINFYISITNMLITIILLIVAFCSHCITNKIVKYKAFLCTECDMYHTYKNIRYNGDFCNKCGSCTCGTMEDPNYTTMHKVSDLCLAEPKRIIQKKLMIILIIFVIIENGACLASAEEKCFKEHDYNIECIGPLITMRPCTKKTIQEVARTLVTDKQIAQEDTEKIELLPDSIVQAWNMIDNQLNYDQMFLMEYAFLKRECSFFEEFEHNSGVNQIMWRTIAKTGHFDICAIRSSQRFCKCMSESVYCKDANWDIANEMNDTYSFKPLFYRHDVKLYSKIFKAAFQGTTLKTYEKFLNAKNKTELINMLKKLGKRFPYNNLLMGFLKFGELLFDLTLFDALPKDKTSRTSSTTAKREYENLQDAKVGEPTSECKDMKLLQCISPRYQVSVGSVIKCGDTEKKIYDFHTPVYKLATDETKWCRFDKHCLHEWVPIDNARLEMLKKLNCWYTDPTEMVDIYTTSRKSCRMINKGTCNIKNAPMTVMQCDDDLIFYTDHRSSADTQGDIGEYCLSQNCDVSRYPINVMDGMTCTWEYNTVKPKYLSKTELKTLEEYKRTLQDKLSHNLEVYHFHMTANFPHIKPVYKYITAGGVETSDGIEGAFILVDLPALSGTSVGLTVLSKDDVPLMDVIIYIKSAVIKATYNHIYDTGPTIGINVKHEELCTGPCPQNIPHQEQWLTFSQERTSRWGCEEFGCLAVGEGCVYGSCQDIIKKETRVYKKVSEEINEITFCIIFQTNTYCQTMNAIEPQITPSLEVQLEGLDTKILPNILALQNHKLYSGQINDLGSFGLACGNVQQVNKTIYGAGQPKFDYLCHGAKRKDIIVRKCYNNNFGSCKLLTIEDNLIVEDNYNTINVINTKHLIGTVKSKLNLGDIRYKLFNKKPEFELEAHCVGCVGCFANYNCEIKIESTIDMTCPISGPCEFFHNNIFIQAEHTKYAMKMICKKQPDQTTEFTICDKKYHFIIDTVEKHDQIEIDVGDQTSYILEKDNRCGTWMCKVLDEGLSVIFEPLKLLLGNYFHMAIVIIIGLIALAVIIYILLPMFMKLRDTLKANEIAYQKEMKIK</sequence>
<evidence type="ECO:0000256" key="5">
    <source>
        <dbReference type="ARBA" id="ARBA00015294"/>
    </source>
</evidence>
<keyword evidence="12" id="KW-1043">Host membrane</keyword>
<dbReference type="InterPro" id="IPR026400">
    <property type="entry name" value="Bunya_nonstruc_pro_NSm"/>
</dbReference>
<keyword evidence="7 19" id="KW-0812">Transmembrane</keyword>
<evidence type="ECO:0000256" key="17">
    <source>
        <dbReference type="ARBA" id="ARBA00023296"/>
    </source>
</evidence>
<feature type="transmembrane region" description="Helical" evidence="19">
    <location>
        <begin position="1373"/>
        <end position="1395"/>
    </location>
</feature>
<keyword evidence="13 19" id="KW-1133">Transmembrane helix</keyword>